<dbReference type="RefSeq" id="WP_188410417.1">
    <property type="nucleotide sequence ID" value="NZ_BMCP01000003.1"/>
</dbReference>
<dbReference type="AlphaFoldDB" id="A0A8J2YKT6"/>
<dbReference type="InterPro" id="IPR012338">
    <property type="entry name" value="Beta-lactam/transpept-like"/>
</dbReference>
<name>A0A8J2YKT6_9RHOB</name>
<dbReference type="Pfam" id="PF00144">
    <property type="entry name" value="Beta-lactamase"/>
    <property type="match status" value="1"/>
</dbReference>
<evidence type="ECO:0000259" key="1">
    <source>
        <dbReference type="Pfam" id="PF00144"/>
    </source>
</evidence>
<reference evidence="2" key="1">
    <citation type="journal article" date="2014" name="Int. J. Syst. Evol. Microbiol.">
        <title>Complete genome sequence of Corynebacterium casei LMG S-19264T (=DSM 44701T), isolated from a smear-ripened cheese.</title>
        <authorList>
            <consortium name="US DOE Joint Genome Institute (JGI-PGF)"/>
            <person name="Walter F."/>
            <person name="Albersmeier A."/>
            <person name="Kalinowski J."/>
            <person name="Ruckert C."/>
        </authorList>
    </citation>
    <scope>NUCLEOTIDE SEQUENCE</scope>
    <source>
        <strain evidence="2">CCM 7684</strain>
    </source>
</reference>
<feature type="domain" description="Beta-lactamase-related" evidence="1">
    <location>
        <begin position="21"/>
        <end position="387"/>
    </location>
</feature>
<evidence type="ECO:0000313" key="2">
    <source>
        <dbReference type="EMBL" id="GGE49190.1"/>
    </source>
</evidence>
<reference evidence="2" key="2">
    <citation type="submission" date="2020-09" db="EMBL/GenBank/DDBJ databases">
        <authorList>
            <person name="Sun Q."/>
            <person name="Sedlacek I."/>
        </authorList>
    </citation>
    <scope>NUCLEOTIDE SEQUENCE</scope>
    <source>
        <strain evidence="2">CCM 7684</strain>
    </source>
</reference>
<accession>A0A8J2YKT6</accession>
<proteinExistence type="predicted"/>
<dbReference type="EMBL" id="BMCP01000003">
    <property type="protein sequence ID" value="GGE49190.1"/>
    <property type="molecule type" value="Genomic_DNA"/>
</dbReference>
<evidence type="ECO:0000313" key="3">
    <source>
        <dbReference type="Proteomes" id="UP000602745"/>
    </source>
</evidence>
<dbReference type="GO" id="GO:0016787">
    <property type="term" value="F:hydrolase activity"/>
    <property type="evidence" value="ECO:0007669"/>
    <property type="project" value="UniProtKB-KW"/>
</dbReference>
<dbReference type="InterPro" id="IPR052907">
    <property type="entry name" value="Beta-lactamase/esterase"/>
</dbReference>
<organism evidence="2 3">
    <name type="scientific">Agaricicola taiwanensis</name>
    <dbReference type="NCBI Taxonomy" id="591372"/>
    <lineage>
        <taxon>Bacteria</taxon>
        <taxon>Pseudomonadati</taxon>
        <taxon>Pseudomonadota</taxon>
        <taxon>Alphaproteobacteria</taxon>
        <taxon>Rhodobacterales</taxon>
        <taxon>Paracoccaceae</taxon>
        <taxon>Agaricicola</taxon>
    </lineage>
</organism>
<dbReference type="Proteomes" id="UP000602745">
    <property type="component" value="Unassembled WGS sequence"/>
</dbReference>
<keyword evidence="2" id="KW-0378">Hydrolase</keyword>
<dbReference type="PANTHER" id="PTHR43319:SF3">
    <property type="entry name" value="BETA-LACTAMASE-RELATED DOMAIN-CONTAINING PROTEIN"/>
    <property type="match status" value="1"/>
</dbReference>
<comment type="caution">
    <text evidence="2">The sequence shown here is derived from an EMBL/GenBank/DDBJ whole genome shotgun (WGS) entry which is preliminary data.</text>
</comment>
<dbReference type="PANTHER" id="PTHR43319">
    <property type="entry name" value="BETA-LACTAMASE-RELATED"/>
    <property type="match status" value="1"/>
</dbReference>
<dbReference type="Gene3D" id="3.40.710.10">
    <property type="entry name" value="DD-peptidase/beta-lactamase superfamily"/>
    <property type="match status" value="1"/>
</dbReference>
<protein>
    <submittedName>
        <fullName evidence="2">Serine hydrolase</fullName>
    </submittedName>
</protein>
<keyword evidence="3" id="KW-1185">Reference proteome</keyword>
<dbReference type="InterPro" id="IPR001466">
    <property type="entry name" value="Beta-lactam-related"/>
</dbReference>
<dbReference type="SUPFAM" id="SSF56601">
    <property type="entry name" value="beta-lactamase/transpeptidase-like"/>
    <property type="match status" value="1"/>
</dbReference>
<sequence>MNLPINGHADSRFAAIADVFRANFSDRGETGAALSIYHQGVKVVDLWGGYRDGRASLSWEEHTVAPVFSTGKGIAAIACAFAVSRGLIRWDDPIAARWPEFARHGKGDITLRQILDHKAGLVLFGRPVYRQDLADERSVAAIAEEMKPVWPPGSRWGYHLGTFGLLVAEILRRCDPKRRAFSRFFHEEIARPLGLAFRFGLPETLERQRLAHIEKPGLPQLRQALFHAPPGLARQVLNPLSRLHRTFRELPDIDMNDRAWLKLEFPSANGIGEARAIAKLYSSLATGDPILGLGQEVLLEITAPPEVPPAGRTDRVMGVEAAWRLGFTRPSRDFPFSPSARAFGMPGLGGSFGFCDPDHGLGYAYVPNQLGLLPFNDPRERRLREALFGILARG</sequence>
<gene>
    <name evidence="2" type="ORF">GCM10007276_27910</name>
</gene>